<evidence type="ECO:0000259" key="1">
    <source>
        <dbReference type="Pfam" id="PF00501"/>
    </source>
</evidence>
<dbReference type="Pfam" id="PF00501">
    <property type="entry name" value="AMP-binding"/>
    <property type="match status" value="1"/>
</dbReference>
<dbReference type="HOGENOM" id="CLU_2722015_0_0_1"/>
<gene>
    <name evidence="2" type="ORF">Z519_05673</name>
</gene>
<organism evidence="2 3">
    <name type="scientific">Cladophialophora bantiana (strain ATCC 10958 / CBS 173.52 / CDC B-1940 / NIH 8579)</name>
    <name type="common">Xylohypha bantiana</name>
    <dbReference type="NCBI Taxonomy" id="1442370"/>
    <lineage>
        <taxon>Eukaryota</taxon>
        <taxon>Fungi</taxon>
        <taxon>Dikarya</taxon>
        <taxon>Ascomycota</taxon>
        <taxon>Pezizomycotina</taxon>
        <taxon>Eurotiomycetes</taxon>
        <taxon>Chaetothyriomycetidae</taxon>
        <taxon>Chaetothyriales</taxon>
        <taxon>Herpotrichiellaceae</taxon>
        <taxon>Cladophialophora</taxon>
    </lineage>
</organism>
<dbReference type="EMBL" id="KN846987">
    <property type="protein sequence ID" value="KIW93068.1"/>
    <property type="molecule type" value="Genomic_DNA"/>
</dbReference>
<name>A0A0D2HIH3_CLAB1</name>
<evidence type="ECO:0000313" key="2">
    <source>
        <dbReference type="EMBL" id="KIW93068.1"/>
    </source>
</evidence>
<proteinExistence type="predicted"/>
<sequence length="72" mass="7724">MVGTPALLIRLVNDPIAAGYDLELVKQFNTGAAPLAQEIIDKLAKRFPHVAIRQARGMTENTSALTLTPPAL</sequence>
<dbReference type="RefSeq" id="XP_016619737.1">
    <property type="nucleotide sequence ID" value="XM_016763413.1"/>
</dbReference>
<evidence type="ECO:0000313" key="3">
    <source>
        <dbReference type="Proteomes" id="UP000053789"/>
    </source>
</evidence>
<dbReference type="InterPro" id="IPR000873">
    <property type="entry name" value="AMP-dep_synth/lig_dom"/>
</dbReference>
<keyword evidence="3" id="KW-1185">Reference proteome</keyword>
<dbReference type="Proteomes" id="UP000053789">
    <property type="component" value="Unassembled WGS sequence"/>
</dbReference>
<dbReference type="AlphaFoldDB" id="A0A0D2HIH3"/>
<dbReference type="GeneID" id="27698601"/>
<dbReference type="SUPFAM" id="SSF56801">
    <property type="entry name" value="Acetyl-CoA synthetase-like"/>
    <property type="match status" value="1"/>
</dbReference>
<reference evidence="2" key="1">
    <citation type="submission" date="2015-01" db="EMBL/GenBank/DDBJ databases">
        <title>The Genome Sequence of Cladophialophora bantiana CBS 173.52.</title>
        <authorList>
            <consortium name="The Broad Institute Genomics Platform"/>
            <person name="Cuomo C."/>
            <person name="de Hoog S."/>
            <person name="Gorbushina A."/>
            <person name="Stielow B."/>
            <person name="Teixiera M."/>
            <person name="Abouelleil A."/>
            <person name="Chapman S.B."/>
            <person name="Priest M."/>
            <person name="Young S.K."/>
            <person name="Wortman J."/>
            <person name="Nusbaum C."/>
            <person name="Birren B."/>
        </authorList>
    </citation>
    <scope>NUCLEOTIDE SEQUENCE [LARGE SCALE GENOMIC DNA]</scope>
    <source>
        <strain evidence="2">CBS 173.52</strain>
    </source>
</reference>
<protein>
    <recommendedName>
        <fullName evidence="1">AMP-dependent synthetase/ligase domain-containing protein</fullName>
    </recommendedName>
</protein>
<accession>A0A0D2HIH3</accession>
<dbReference type="VEuPathDB" id="FungiDB:Z519_05673"/>
<feature type="domain" description="AMP-dependent synthetase/ligase" evidence="1">
    <location>
        <begin position="1"/>
        <end position="67"/>
    </location>
</feature>
<dbReference type="Gene3D" id="3.40.50.980">
    <property type="match status" value="1"/>
</dbReference>